<dbReference type="PANTHER" id="PTHR13890:SF46">
    <property type="entry name" value="MAGNESIUM TRANSPORTER"/>
    <property type="match status" value="1"/>
</dbReference>
<reference evidence="2" key="2">
    <citation type="submission" date="2020-08" db="EMBL/GenBank/DDBJ databases">
        <title>Plant Genome Project.</title>
        <authorList>
            <person name="Zhang R.-G."/>
        </authorList>
    </citation>
    <scope>NUCLEOTIDE SEQUENCE</scope>
    <source>
        <strain evidence="2">Huo1</strain>
        <tissue evidence="2">Leaf</tissue>
    </source>
</reference>
<name>A0A8X8YCF6_SALSN</name>
<reference evidence="2" key="1">
    <citation type="submission" date="2018-01" db="EMBL/GenBank/DDBJ databases">
        <authorList>
            <person name="Mao J.F."/>
        </authorList>
    </citation>
    <scope>NUCLEOTIDE SEQUENCE</scope>
    <source>
        <strain evidence="2">Huo1</strain>
        <tissue evidence="2">Leaf</tissue>
    </source>
</reference>
<protein>
    <recommendedName>
        <fullName evidence="4">Magnesium transporter</fullName>
    </recommendedName>
</protein>
<accession>A0A8X8YCF6</accession>
<comment type="similarity">
    <text evidence="1">Belongs to the CorA metal ion transporter (MIT) (TC 1.A.35.5) family.</text>
</comment>
<organism evidence="2">
    <name type="scientific">Salvia splendens</name>
    <name type="common">Scarlet sage</name>
    <dbReference type="NCBI Taxonomy" id="180675"/>
    <lineage>
        <taxon>Eukaryota</taxon>
        <taxon>Viridiplantae</taxon>
        <taxon>Streptophyta</taxon>
        <taxon>Embryophyta</taxon>
        <taxon>Tracheophyta</taxon>
        <taxon>Spermatophyta</taxon>
        <taxon>Magnoliopsida</taxon>
        <taxon>eudicotyledons</taxon>
        <taxon>Gunneridae</taxon>
        <taxon>Pentapetalae</taxon>
        <taxon>asterids</taxon>
        <taxon>lamiids</taxon>
        <taxon>Lamiales</taxon>
        <taxon>Lamiaceae</taxon>
        <taxon>Nepetoideae</taxon>
        <taxon>Mentheae</taxon>
        <taxon>Salviinae</taxon>
        <taxon>Salvia</taxon>
        <taxon>Salvia subgen. Calosphace</taxon>
        <taxon>core Calosphace</taxon>
    </lineage>
</organism>
<dbReference type="PANTHER" id="PTHR13890">
    <property type="entry name" value="RNA SPLICING PROTEIN MRS2, MITOCHONDRIAL"/>
    <property type="match status" value="1"/>
</dbReference>
<comment type="caution">
    <text evidence="2">The sequence shown here is derived from an EMBL/GenBank/DDBJ whole genome shotgun (WGS) entry which is preliminary data.</text>
</comment>
<dbReference type="Proteomes" id="UP000298416">
    <property type="component" value="Unassembled WGS sequence"/>
</dbReference>
<evidence type="ECO:0000256" key="1">
    <source>
        <dbReference type="ARBA" id="ARBA00007535"/>
    </source>
</evidence>
<dbReference type="GO" id="GO:0015095">
    <property type="term" value="F:magnesium ion transmembrane transporter activity"/>
    <property type="evidence" value="ECO:0007669"/>
    <property type="project" value="TreeGrafter"/>
</dbReference>
<sequence>MMMEQSSDEESCGEGMIVDWDKFDIMRRLPINGRDLRILDSLLSYPSAILVRDTAIVLNLEHIKAIITTDEVSL</sequence>
<keyword evidence="3" id="KW-1185">Reference proteome</keyword>
<evidence type="ECO:0000313" key="3">
    <source>
        <dbReference type="Proteomes" id="UP000298416"/>
    </source>
</evidence>
<gene>
    <name evidence="2" type="ORF">SASPL_107163</name>
</gene>
<dbReference type="AlphaFoldDB" id="A0A8X8YCF6"/>
<dbReference type="InterPro" id="IPR039204">
    <property type="entry name" value="MRS2-like"/>
</dbReference>
<evidence type="ECO:0000313" key="2">
    <source>
        <dbReference type="EMBL" id="KAG6429124.1"/>
    </source>
</evidence>
<dbReference type="EMBL" id="PNBA02000003">
    <property type="protein sequence ID" value="KAG6429124.1"/>
    <property type="molecule type" value="Genomic_DNA"/>
</dbReference>
<evidence type="ECO:0008006" key="4">
    <source>
        <dbReference type="Google" id="ProtNLM"/>
    </source>
</evidence>
<proteinExistence type="inferred from homology"/>
<dbReference type="Pfam" id="PF22099">
    <property type="entry name" value="MRS2-like"/>
    <property type="match status" value="1"/>
</dbReference>
<dbReference type="Gene3D" id="2.40.128.330">
    <property type="match status" value="1"/>
</dbReference>